<keyword evidence="6" id="KW-0408">Iron</keyword>
<gene>
    <name evidence="8" type="ORF">QC761_0048210</name>
</gene>
<organism evidence="8 9">
    <name type="scientific">Podospora bellae-mahoneyi</name>
    <dbReference type="NCBI Taxonomy" id="2093777"/>
    <lineage>
        <taxon>Eukaryota</taxon>
        <taxon>Fungi</taxon>
        <taxon>Dikarya</taxon>
        <taxon>Ascomycota</taxon>
        <taxon>Pezizomycotina</taxon>
        <taxon>Sordariomycetes</taxon>
        <taxon>Sordariomycetidae</taxon>
        <taxon>Sordariales</taxon>
        <taxon>Podosporaceae</taxon>
        <taxon>Podospora</taxon>
    </lineage>
</organism>
<keyword evidence="7" id="KW-0503">Monooxygenase</keyword>
<comment type="similarity">
    <text evidence="2">Belongs to the cytochrome P450 family.</text>
</comment>
<reference evidence="8 9" key="1">
    <citation type="journal article" date="2023" name="bioRxiv">
        <title>High-quality genome assemblies of four members of thePodospora anserinaspecies complex.</title>
        <authorList>
            <person name="Ament-Velasquez S.L."/>
            <person name="Vogan A.A."/>
            <person name="Wallerman O."/>
            <person name="Hartmann F."/>
            <person name="Gautier V."/>
            <person name="Silar P."/>
            <person name="Giraud T."/>
            <person name="Johannesson H."/>
        </authorList>
    </citation>
    <scope>NUCLEOTIDE SEQUENCE [LARGE SCALE GENOMIC DNA]</scope>
    <source>
        <strain evidence="8 9">CBS 112042</strain>
    </source>
</reference>
<dbReference type="GeneID" id="87891605"/>
<evidence type="ECO:0000256" key="6">
    <source>
        <dbReference type="ARBA" id="ARBA00023004"/>
    </source>
</evidence>
<dbReference type="PRINTS" id="PR00465">
    <property type="entry name" value="EP450IV"/>
</dbReference>
<accession>A0ABR0FJ83</accession>
<dbReference type="RefSeq" id="XP_062732987.1">
    <property type="nucleotide sequence ID" value="XM_062872439.1"/>
</dbReference>
<dbReference type="PANTHER" id="PTHR24305:SF77">
    <property type="entry name" value="CYTOCHROME P450 MONOOXYGENASE"/>
    <property type="match status" value="1"/>
</dbReference>
<evidence type="ECO:0000256" key="4">
    <source>
        <dbReference type="ARBA" id="ARBA00022723"/>
    </source>
</evidence>
<evidence type="ECO:0000256" key="5">
    <source>
        <dbReference type="ARBA" id="ARBA00023002"/>
    </source>
</evidence>
<evidence type="ECO:0000256" key="7">
    <source>
        <dbReference type="ARBA" id="ARBA00023033"/>
    </source>
</evidence>
<dbReference type="InterPro" id="IPR050121">
    <property type="entry name" value="Cytochrome_P450_monoxygenase"/>
</dbReference>
<protein>
    <recommendedName>
        <fullName evidence="10">Cytochrome P450 E-class, group I</fullName>
    </recommendedName>
</protein>
<keyword evidence="3" id="KW-0349">Heme</keyword>
<evidence type="ECO:0000256" key="2">
    <source>
        <dbReference type="ARBA" id="ARBA00010617"/>
    </source>
</evidence>
<comment type="cofactor">
    <cofactor evidence="1">
        <name>heme</name>
        <dbReference type="ChEBI" id="CHEBI:30413"/>
    </cofactor>
</comment>
<dbReference type="PANTHER" id="PTHR24305">
    <property type="entry name" value="CYTOCHROME P450"/>
    <property type="match status" value="1"/>
</dbReference>
<evidence type="ECO:0000256" key="1">
    <source>
        <dbReference type="ARBA" id="ARBA00001971"/>
    </source>
</evidence>
<evidence type="ECO:0000313" key="8">
    <source>
        <dbReference type="EMBL" id="KAK4644011.1"/>
    </source>
</evidence>
<comment type="caution">
    <text evidence="8">The sequence shown here is derived from an EMBL/GenBank/DDBJ whole genome shotgun (WGS) entry which is preliminary data.</text>
</comment>
<dbReference type="InterPro" id="IPR001128">
    <property type="entry name" value="Cyt_P450"/>
</dbReference>
<evidence type="ECO:0000256" key="3">
    <source>
        <dbReference type="ARBA" id="ARBA00022617"/>
    </source>
</evidence>
<proteinExistence type="inferred from homology"/>
<dbReference type="InterPro" id="IPR002403">
    <property type="entry name" value="Cyt_P450_E_grp-IV"/>
</dbReference>
<dbReference type="EMBL" id="JAFFGZ010000005">
    <property type="protein sequence ID" value="KAK4644011.1"/>
    <property type="molecule type" value="Genomic_DNA"/>
</dbReference>
<keyword evidence="5" id="KW-0560">Oxidoreductase</keyword>
<keyword evidence="4" id="KW-0479">Metal-binding</keyword>
<dbReference type="CDD" id="cd11060">
    <property type="entry name" value="CYP57A1-like"/>
    <property type="match status" value="1"/>
</dbReference>
<evidence type="ECO:0000313" key="9">
    <source>
        <dbReference type="Proteomes" id="UP001322138"/>
    </source>
</evidence>
<dbReference type="InterPro" id="IPR036396">
    <property type="entry name" value="Cyt_P450_sf"/>
</dbReference>
<dbReference type="Gene3D" id="1.10.630.10">
    <property type="entry name" value="Cytochrome P450"/>
    <property type="match status" value="1"/>
</dbReference>
<name>A0ABR0FJ83_9PEZI</name>
<dbReference type="SUPFAM" id="SSF48264">
    <property type="entry name" value="Cytochrome P450"/>
    <property type="match status" value="1"/>
</dbReference>
<dbReference type="PRINTS" id="PR00385">
    <property type="entry name" value="P450"/>
</dbReference>
<sequence>MIYLPLIVTLAALFFTYRILSRTSRYLRLAHIPGPLPAKITTLWLTYHQSTGSLARHLSSLSKRYGPIYRIAPNWVITSDPAAIRQLWSARGPWYRGQWYDMFRMDQPVSTVLSERDNHKHAALKAKLLPGYSGKDVDNLHGAVDRRVADLVQLIERKYLSDDERGVYRPMDLAEKATFMTQDVISELAIGRCFECLVHDRDTYGQMTGVTGSLPLVITLATIPWTLGLLQNPLVRALLPKEKLEGVVRQQELAKKQAAERFGEDKVVRRDMLGSFVKHGLGHTNAWLETFVQIGAGSDTTATAIRMTMFHLMSSPGSYKRLQDEIDGAIREGRVSSPIAEEEARRLPYLQAVMKEGLRLSSPVMGLLPRICDTEQTVCGVRIPPGTNVCWDAISIFRNQETFGADADVFRPERWLVEMEDVDKKSMEFVQGLVFGTSGRFECLGKGIAMLELNKVFVEVLLRRFDFALVNPLTPLTSRDYSLSLQTDLWARITRRHVHS</sequence>
<dbReference type="Proteomes" id="UP001322138">
    <property type="component" value="Unassembled WGS sequence"/>
</dbReference>
<keyword evidence="9" id="KW-1185">Reference proteome</keyword>
<evidence type="ECO:0008006" key="10">
    <source>
        <dbReference type="Google" id="ProtNLM"/>
    </source>
</evidence>
<dbReference type="Pfam" id="PF00067">
    <property type="entry name" value="p450"/>
    <property type="match status" value="1"/>
</dbReference>